<gene>
    <name evidence="2" type="ORF">JRQ81_013885</name>
</gene>
<proteinExistence type="predicted"/>
<name>A0A9Q0Y020_9SAUR</name>
<reference evidence="2" key="1">
    <citation type="journal article" date="2023" name="DNA Res.">
        <title>Chromosome-level genome assembly of Phrynocephalus forsythii using third-generation DNA sequencing and Hi-C analysis.</title>
        <authorList>
            <person name="Qi Y."/>
            <person name="Zhao W."/>
            <person name="Zhao Y."/>
            <person name="Niu C."/>
            <person name="Cao S."/>
            <person name="Zhang Y."/>
        </authorList>
    </citation>
    <scope>NUCLEOTIDE SEQUENCE</scope>
    <source>
        <tissue evidence="2">Muscle</tissue>
    </source>
</reference>
<feature type="non-terminal residue" evidence="2">
    <location>
        <position position="1"/>
    </location>
</feature>
<dbReference type="EMBL" id="JAPFRF010000004">
    <property type="protein sequence ID" value="KAJ7335944.1"/>
    <property type="molecule type" value="Genomic_DNA"/>
</dbReference>
<protein>
    <submittedName>
        <fullName evidence="2">Uncharacterized protein</fullName>
    </submittedName>
</protein>
<evidence type="ECO:0000256" key="1">
    <source>
        <dbReference type="SAM" id="Phobius"/>
    </source>
</evidence>
<keyword evidence="1" id="KW-0472">Membrane</keyword>
<keyword evidence="3" id="KW-1185">Reference proteome</keyword>
<evidence type="ECO:0000313" key="2">
    <source>
        <dbReference type="EMBL" id="KAJ7335944.1"/>
    </source>
</evidence>
<accession>A0A9Q0Y020</accession>
<keyword evidence="1" id="KW-0812">Transmembrane</keyword>
<keyword evidence="1" id="KW-1133">Transmembrane helix</keyword>
<sequence>KPQKNKKFKQSCDYFNTRTKCTYSTKETIVMCALLKHDIKERWLLIFLSQRTLVIKHHLVQTAFIQLFQASILPLLYIDLLAVLLWTAVLRILQQHMN</sequence>
<dbReference type="AlphaFoldDB" id="A0A9Q0Y020"/>
<organism evidence="2 3">
    <name type="scientific">Phrynocephalus forsythii</name>
    <dbReference type="NCBI Taxonomy" id="171643"/>
    <lineage>
        <taxon>Eukaryota</taxon>
        <taxon>Metazoa</taxon>
        <taxon>Chordata</taxon>
        <taxon>Craniata</taxon>
        <taxon>Vertebrata</taxon>
        <taxon>Euteleostomi</taxon>
        <taxon>Lepidosauria</taxon>
        <taxon>Squamata</taxon>
        <taxon>Bifurcata</taxon>
        <taxon>Unidentata</taxon>
        <taxon>Episquamata</taxon>
        <taxon>Toxicofera</taxon>
        <taxon>Iguania</taxon>
        <taxon>Acrodonta</taxon>
        <taxon>Agamidae</taxon>
        <taxon>Agaminae</taxon>
        <taxon>Phrynocephalus</taxon>
    </lineage>
</organism>
<comment type="caution">
    <text evidence="2">The sequence shown here is derived from an EMBL/GenBank/DDBJ whole genome shotgun (WGS) entry which is preliminary data.</text>
</comment>
<evidence type="ECO:0000313" key="3">
    <source>
        <dbReference type="Proteomes" id="UP001142489"/>
    </source>
</evidence>
<dbReference type="Proteomes" id="UP001142489">
    <property type="component" value="Unassembled WGS sequence"/>
</dbReference>
<feature type="transmembrane region" description="Helical" evidence="1">
    <location>
        <begin position="72"/>
        <end position="93"/>
    </location>
</feature>